<evidence type="ECO:0000256" key="1">
    <source>
        <dbReference type="ARBA" id="ARBA00004370"/>
    </source>
</evidence>
<keyword evidence="5" id="KW-0472">Membrane</keyword>
<evidence type="ECO:0000256" key="8">
    <source>
        <dbReference type="RuleBase" id="RU004004"/>
    </source>
</evidence>
<dbReference type="Pfam" id="PF00263">
    <property type="entry name" value="Secretin"/>
    <property type="match status" value="1"/>
</dbReference>
<evidence type="ECO:0000256" key="3">
    <source>
        <dbReference type="ARBA" id="ARBA00022729"/>
    </source>
</evidence>
<dbReference type="Gene3D" id="2.60.40.3470">
    <property type="match status" value="1"/>
</dbReference>
<feature type="domain" description="Secretin/TonB short N-terminal" evidence="10">
    <location>
        <begin position="315"/>
        <end position="362"/>
    </location>
</feature>
<protein>
    <submittedName>
        <fullName evidence="11">Type IV pilus assembly protein PilQ</fullName>
    </submittedName>
</protein>
<dbReference type="Pfam" id="PF07660">
    <property type="entry name" value="STN"/>
    <property type="match status" value="1"/>
</dbReference>
<dbReference type="Pfam" id="PF03958">
    <property type="entry name" value="Secretin_N"/>
    <property type="match status" value="1"/>
</dbReference>
<dbReference type="GO" id="GO:0009306">
    <property type="term" value="P:protein secretion"/>
    <property type="evidence" value="ECO:0007669"/>
    <property type="project" value="InterPro"/>
</dbReference>
<evidence type="ECO:0000256" key="2">
    <source>
        <dbReference type="ARBA" id="ARBA00022448"/>
    </source>
</evidence>
<dbReference type="InterPro" id="IPR021731">
    <property type="entry name" value="AMIN_dom"/>
</dbReference>
<reference evidence="11 12" key="1">
    <citation type="submission" date="2018-10" db="EMBL/GenBank/DDBJ databases">
        <title>Genomic Encyclopedia of Type Strains, Phase IV (KMG-IV): sequencing the most valuable type-strain genomes for metagenomic binning, comparative biology and taxonomic classification.</title>
        <authorList>
            <person name="Goeker M."/>
        </authorList>
    </citation>
    <scope>NUCLEOTIDE SEQUENCE [LARGE SCALE GENOMIC DNA]</scope>
    <source>
        <strain evidence="11 12">DSM 23229</strain>
    </source>
</reference>
<dbReference type="InterPro" id="IPR051808">
    <property type="entry name" value="Type_IV_pilus_biogenesis"/>
</dbReference>
<dbReference type="InterPro" id="IPR011662">
    <property type="entry name" value="Secretin/TonB_short_N"/>
</dbReference>
<evidence type="ECO:0000256" key="6">
    <source>
        <dbReference type="ARBA" id="ARBA00023237"/>
    </source>
</evidence>
<evidence type="ECO:0000256" key="7">
    <source>
        <dbReference type="RuleBase" id="RU004003"/>
    </source>
</evidence>
<dbReference type="InterPro" id="IPR004846">
    <property type="entry name" value="T2SS/T3SS_dom"/>
</dbReference>
<evidence type="ECO:0000259" key="10">
    <source>
        <dbReference type="SMART" id="SM00965"/>
    </source>
</evidence>
<comment type="subcellular location">
    <subcellularLocation>
        <location evidence="8">Cell outer membrane</location>
    </subcellularLocation>
    <subcellularLocation>
        <location evidence="1">Membrane</location>
    </subcellularLocation>
</comment>
<sequence length="700" mass="75017">MIARLLLLLLALSLLAGRAEAATLGSIDTRLLDDGRLAIEFGFDTAPAEPRAWLTDQPARLVMDVPEAVSGLAERRLSVARGGVRSITALSDEQRLRLVIALQRSLGWQLERHGNQLRLLLGGSSTQAAASGRGTFLDQLDSVTTGASDRAADDGMVSRVASTASPESAAPAITGFDFHKLPEGAGELRVHLDRSDITPQLETRSDRVEVLLPGVTLPPDWRQTLDVSDFATPVTRVVPEQTAAGTRLALSITPGAAAVASQQGQDVAITVSAPDSRAARLRDQRFPFDGRRVSLNFQSIAVRSVLSILAEEVGLNLVVSDSVGGDVTLNLSDVPWDQALDLILRTQGLASQRRGSVLLVAPGSDLAEMARRVAEADRSVSDSATLTTQYLQMRYADAADMATLLRGDNGLGLLSSRGRISVDPRTNTLLVQDTRENIEQIRNTVDQLDVPVRQVQIEARIVIARDRVAHQIGVRWGLSSTNQLDADSVSVTDSSSGSGRAYGGLAVDYGDNTAPGTSVGIGYLTGDVLLGLELNALESEGKSQTISQPRVITANRHTALIKQGQEIPYQENQGDTLTGSSIEFKEAVLSLEVTPQITPDNRIIMDLVVNNDDVSSTQYSGQPAIDTNQIQTRVLVSNGETVVLGGILSTEQLNNLSKTPFLGDLPGIGRLFRYSERSNEKVELLVFITPKIIEDTPAVN</sequence>
<comment type="similarity">
    <text evidence="7">Belongs to the bacterial secretin family.</text>
</comment>
<dbReference type="EMBL" id="RBIN01000004">
    <property type="protein sequence ID" value="RKR04398.1"/>
    <property type="molecule type" value="Genomic_DNA"/>
</dbReference>
<evidence type="ECO:0000256" key="9">
    <source>
        <dbReference type="SAM" id="SignalP"/>
    </source>
</evidence>
<dbReference type="NCBIfam" id="TIGR02515">
    <property type="entry name" value="IV_pilus_PilQ"/>
    <property type="match status" value="1"/>
</dbReference>
<dbReference type="SMART" id="SM00965">
    <property type="entry name" value="STN"/>
    <property type="match status" value="1"/>
</dbReference>
<keyword evidence="3 9" id="KW-0732">Signal</keyword>
<keyword evidence="12" id="KW-1185">Reference proteome</keyword>
<evidence type="ECO:0000256" key="4">
    <source>
        <dbReference type="ARBA" id="ARBA00022927"/>
    </source>
</evidence>
<dbReference type="Proteomes" id="UP000281975">
    <property type="component" value="Unassembled WGS sequence"/>
</dbReference>
<keyword evidence="2 8" id="KW-0813">Transport</keyword>
<dbReference type="PRINTS" id="PR00811">
    <property type="entry name" value="BCTERIALGSPD"/>
</dbReference>
<feature type="chain" id="PRO_5019193594" evidence="9">
    <location>
        <begin position="22"/>
        <end position="700"/>
    </location>
</feature>
<evidence type="ECO:0000256" key="5">
    <source>
        <dbReference type="ARBA" id="ARBA00023136"/>
    </source>
</evidence>
<dbReference type="PANTHER" id="PTHR30604">
    <property type="entry name" value="PROTEIN TRANSPORT PROTEIN HOFQ"/>
    <property type="match status" value="1"/>
</dbReference>
<dbReference type="OrthoDB" id="9779724at2"/>
<dbReference type="InterPro" id="IPR005644">
    <property type="entry name" value="NolW-like"/>
</dbReference>
<keyword evidence="6" id="KW-0998">Cell outer membrane</keyword>
<dbReference type="RefSeq" id="WP_121172556.1">
    <property type="nucleotide sequence ID" value="NZ_RBIN01000004.1"/>
</dbReference>
<dbReference type="InterPro" id="IPR013355">
    <property type="entry name" value="Pilus_4_PilQ"/>
</dbReference>
<keyword evidence="4" id="KW-0653">Protein transport</keyword>
<evidence type="ECO:0000313" key="11">
    <source>
        <dbReference type="EMBL" id="RKR04398.1"/>
    </source>
</evidence>
<dbReference type="AlphaFoldDB" id="A0A420WXE4"/>
<gene>
    <name evidence="11" type="ORF">C7446_1605</name>
</gene>
<dbReference type="Pfam" id="PF11741">
    <property type="entry name" value="AMIN"/>
    <property type="match status" value="2"/>
</dbReference>
<proteinExistence type="inferred from homology"/>
<dbReference type="PANTHER" id="PTHR30604:SF1">
    <property type="entry name" value="DNA UTILIZATION PROTEIN HOFQ"/>
    <property type="match status" value="1"/>
</dbReference>
<dbReference type="InterPro" id="IPR001775">
    <property type="entry name" value="GspD/PilQ"/>
</dbReference>
<dbReference type="InterPro" id="IPR038591">
    <property type="entry name" value="NolW-like_sf"/>
</dbReference>
<accession>A0A420WXE4</accession>
<dbReference type="Gene3D" id="3.30.1370.120">
    <property type="match status" value="1"/>
</dbReference>
<feature type="signal peptide" evidence="9">
    <location>
        <begin position="1"/>
        <end position="21"/>
    </location>
</feature>
<dbReference type="GO" id="GO:0009279">
    <property type="term" value="C:cell outer membrane"/>
    <property type="evidence" value="ECO:0007669"/>
    <property type="project" value="UniProtKB-SubCell"/>
</dbReference>
<name>A0A420WXE4_9GAMM</name>
<dbReference type="Gene3D" id="3.30.1370.130">
    <property type="match status" value="1"/>
</dbReference>
<dbReference type="PRINTS" id="PR01032">
    <property type="entry name" value="PHAGEIV"/>
</dbReference>
<organism evidence="11 12">
    <name type="scientific">Kushneria sinocarnis</name>
    <dbReference type="NCBI Taxonomy" id="595502"/>
    <lineage>
        <taxon>Bacteria</taxon>
        <taxon>Pseudomonadati</taxon>
        <taxon>Pseudomonadota</taxon>
        <taxon>Gammaproteobacteria</taxon>
        <taxon>Oceanospirillales</taxon>
        <taxon>Halomonadaceae</taxon>
        <taxon>Kushneria</taxon>
    </lineage>
</organism>
<evidence type="ECO:0000313" key="12">
    <source>
        <dbReference type="Proteomes" id="UP000281975"/>
    </source>
</evidence>
<comment type="caution">
    <text evidence="11">The sequence shown here is derived from an EMBL/GenBank/DDBJ whole genome shotgun (WGS) entry which is preliminary data.</text>
</comment>